<dbReference type="InterPro" id="IPR000387">
    <property type="entry name" value="Tyr_Pase_dom"/>
</dbReference>
<dbReference type="Gene3D" id="2.60.40.10">
    <property type="entry name" value="Immunoglobulins"/>
    <property type="match status" value="1"/>
</dbReference>
<dbReference type="InterPro" id="IPR003961">
    <property type="entry name" value="FN3_dom"/>
</dbReference>
<dbReference type="PROSITE" id="PS50853">
    <property type="entry name" value="FN3"/>
    <property type="match status" value="1"/>
</dbReference>
<feature type="domain" description="Tyrosine-protein phosphatase" evidence="10">
    <location>
        <begin position="432"/>
        <end position="679"/>
    </location>
</feature>
<dbReference type="PANTHER" id="PTHR19134:SF449">
    <property type="entry name" value="TYROSINE-PROTEIN PHOSPHATASE 1"/>
    <property type="match status" value="1"/>
</dbReference>
<keyword evidence="3" id="KW-0732">Signal</keyword>
<accession>A0AAN0JMV8</accession>
<keyword evidence="6 9" id="KW-0472">Membrane</keyword>
<dbReference type="PROSITE" id="PS50056">
    <property type="entry name" value="TYR_PHOSPHATASE_2"/>
    <property type="match status" value="2"/>
</dbReference>
<dbReference type="EnsemblMetazoa" id="XM_020002774.1">
    <property type="protein sequence ID" value="XP_019858333.1"/>
    <property type="gene ID" value="LOC100635999"/>
</dbReference>
<dbReference type="SUPFAM" id="SSF52799">
    <property type="entry name" value="(Phosphotyrosine protein) phosphatases II"/>
    <property type="match status" value="2"/>
</dbReference>
<comment type="catalytic activity">
    <reaction evidence="7">
        <text>O-phospho-L-tyrosyl-[protein] + H2O = L-tyrosyl-[protein] + phosphate</text>
        <dbReference type="Rhea" id="RHEA:10684"/>
        <dbReference type="Rhea" id="RHEA-COMP:10136"/>
        <dbReference type="Rhea" id="RHEA-COMP:20101"/>
        <dbReference type="ChEBI" id="CHEBI:15377"/>
        <dbReference type="ChEBI" id="CHEBI:43474"/>
        <dbReference type="ChEBI" id="CHEBI:46858"/>
        <dbReference type="ChEBI" id="CHEBI:61978"/>
        <dbReference type="EC" id="3.1.3.48"/>
    </reaction>
</comment>
<dbReference type="FunFam" id="3.90.190.10:FF:000102">
    <property type="entry name" value="Receptor-type tyrosine-protein phosphatase"/>
    <property type="match status" value="1"/>
</dbReference>
<feature type="domain" description="Tyrosine specific protein phosphatases" evidence="11">
    <location>
        <begin position="324"/>
        <end position="398"/>
    </location>
</feature>
<dbReference type="FunFam" id="3.90.190.10:FF:000185">
    <property type="entry name" value="Predicted protein"/>
    <property type="match status" value="1"/>
</dbReference>
<keyword evidence="14" id="KW-1185">Reference proteome</keyword>
<evidence type="ECO:0000256" key="6">
    <source>
        <dbReference type="ARBA" id="ARBA00023136"/>
    </source>
</evidence>
<reference evidence="14" key="1">
    <citation type="journal article" date="2010" name="Nature">
        <title>The Amphimedon queenslandica genome and the evolution of animal complexity.</title>
        <authorList>
            <person name="Srivastava M."/>
            <person name="Simakov O."/>
            <person name="Chapman J."/>
            <person name="Fahey B."/>
            <person name="Gauthier M.E."/>
            <person name="Mitros T."/>
            <person name="Richards G.S."/>
            <person name="Conaco C."/>
            <person name="Dacre M."/>
            <person name="Hellsten U."/>
            <person name="Larroux C."/>
            <person name="Putnam N.H."/>
            <person name="Stanke M."/>
            <person name="Adamska M."/>
            <person name="Darling A."/>
            <person name="Degnan S.M."/>
            <person name="Oakley T.H."/>
            <person name="Plachetzki D.C."/>
            <person name="Zhai Y."/>
            <person name="Adamski M."/>
            <person name="Calcino A."/>
            <person name="Cummins S.F."/>
            <person name="Goodstein D.M."/>
            <person name="Harris C."/>
            <person name="Jackson D.J."/>
            <person name="Leys S.P."/>
            <person name="Shu S."/>
            <person name="Woodcroft B.J."/>
            <person name="Vervoort M."/>
            <person name="Kosik K.S."/>
            <person name="Manning G."/>
            <person name="Degnan B.M."/>
            <person name="Rokhsar D.S."/>
        </authorList>
    </citation>
    <scope>NUCLEOTIDE SEQUENCE [LARGE SCALE GENOMIC DNA]</scope>
</reference>
<keyword evidence="5" id="KW-0904">Protein phosphatase</keyword>
<reference evidence="13" key="2">
    <citation type="submission" date="2024-06" db="UniProtKB">
        <authorList>
            <consortium name="EnsemblMetazoa"/>
        </authorList>
    </citation>
    <scope>IDENTIFICATION</scope>
</reference>
<dbReference type="PROSITE" id="PS50055">
    <property type="entry name" value="TYR_PHOSPHATASE_PTP"/>
    <property type="match status" value="2"/>
</dbReference>
<evidence type="ECO:0000256" key="3">
    <source>
        <dbReference type="ARBA" id="ARBA00022729"/>
    </source>
</evidence>
<feature type="domain" description="Tyrosine specific protein phosphatases" evidence="11">
    <location>
        <begin position="595"/>
        <end position="670"/>
    </location>
</feature>
<dbReference type="SMART" id="SM00060">
    <property type="entry name" value="FN3"/>
    <property type="match status" value="1"/>
</dbReference>
<evidence type="ECO:0000259" key="12">
    <source>
        <dbReference type="PROSITE" id="PS50853"/>
    </source>
</evidence>
<dbReference type="InterPro" id="IPR013783">
    <property type="entry name" value="Ig-like_fold"/>
</dbReference>
<keyword evidence="4" id="KW-0378">Hydrolase</keyword>
<evidence type="ECO:0000256" key="1">
    <source>
        <dbReference type="ARBA" id="ARBA00004167"/>
    </source>
</evidence>
<evidence type="ECO:0000256" key="9">
    <source>
        <dbReference type="SAM" id="Phobius"/>
    </source>
</evidence>
<dbReference type="RefSeq" id="XP_019858333.1">
    <property type="nucleotide sequence ID" value="XM_020002774.1"/>
</dbReference>
<evidence type="ECO:0000256" key="4">
    <source>
        <dbReference type="ARBA" id="ARBA00022801"/>
    </source>
</evidence>
<dbReference type="Proteomes" id="UP000007879">
    <property type="component" value="Unassembled WGS sequence"/>
</dbReference>
<evidence type="ECO:0000313" key="13">
    <source>
        <dbReference type="EnsemblMetazoa" id="XP_019858333.1"/>
    </source>
</evidence>
<evidence type="ECO:0000256" key="8">
    <source>
        <dbReference type="SAM" id="MobiDB-lite"/>
    </source>
</evidence>
<feature type="region of interest" description="Disordered" evidence="8">
    <location>
        <begin position="141"/>
        <end position="164"/>
    </location>
</feature>
<feature type="domain" description="Fibronectin type-III" evidence="12">
    <location>
        <begin position="6"/>
        <end position="117"/>
    </location>
</feature>
<feature type="transmembrane region" description="Helical" evidence="9">
    <location>
        <begin position="179"/>
        <end position="201"/>
    </location>
</feature>
<dbReference type="Pfam" id="PF00102">
    <property type="entry name" value="Y_phosphatase"/>
    <property type="match status" value="2"/>
</dbReference>
<dbReference type="PANTHER" id="PTHR19134">
    <property type="entry name" value="RECEPTOR-TYPE TYROSINE-PROTEIN PHOSPHATASE"/>
    <property type="match status" value="1"/>
</dbReference>
<dbReference type="CDD" id="cd00063">
    <property type="entry name" value="FN3"/>
    <property type="match status" value="1"/>
</dbReference>
<dbReference type="InterPro" id="IPR000242">
    <property type="entry name" value="PTP_cat"/>
</dbReference>
<dbReference type="AlphaFoldDB" id="A0AAN0JMV8"/>
<dbReference type="InterPro" id="IPR003595">
    <property type="entry name" value="Tyr_Pase_cat"/>
</dbReference>
<dbReference type="EC" id="3.1.3.48" evidence="2"/>
<name>A0AAN0JMV8_AMPQE</name>
<dbReference type="GO" id="GO:0016020">
    <property type="term" value="C:membrane"/>
    <property type="evidence" value="ECO:0007669"/>
    <property type="project" value="UniProtKB-SubCell"/>
</dbReference>
<dbReference type="SMART" id="SM00404">
    <property type="entry name" value="PTPc_motif"/>
    <property type="match status" value="2"/>
</dbReference>
<evidence type="ECO:0000256" key="2">
    <source>
        <dbReference type="ARBA" id="ARBA00013064"/>
    </source>
</evidence>
<evidence type="ECO:0000259" key="11">
    <source>
        <dbReference type="PROSITE" id="PS50056"/>
    </source>
</evidence>
<dbReference type="SUPFAM" id="SSF49265">
    <property type="entry name" value="Fibronectin type III"/>
    <property type="match status" value="1"/>
</dbReference>
<evidence type="ECO:0000256" key="5">
    <source>
        <dbReference type="ARBA" id="ARBA00022912"/>
    </source>
</evidence>
<feature type="domain" description="Tyrosine-protein phosphatase" evidence="10">
    <location>
        <begin position="229"/>
        <end position="407"/>
    </location>
</feature>
<feature type="compositionally biased region" description="Polar residues" evidence="8">
    <location>
        <begin position="151"/>
        <end position="162"/>
    </location>
</feature>
<dbReference type="KEGG" id="aqu:100635999"/>
<dbReference type="Gene3D" id="3.90.190.10">
    <property type="entry name" value="Protein tyrosine phosphatase superfamily"/>
    <property type="match status" value="2"/>
</dbReference>
<dbReference type="InterPro" id="IPR016130">
    <property type="entry name" value="Tyr_Pase_AS"/>
</dbReference>
<comment type="subcellular location">
    <subcellularLocation>
        <location evidence="1">Membrane</location>
        <topology evidence="1">Single-pass membrane protein</topology>
    </subcellularLocation>
</comment>
<dbReference type="InterPro" id="IPR029021">
    <property type="entry name" value="Prot-tyrosine_phosphatase-like"/>
</dbReference>
<dbReference type="GeneID" id="100635999"/>
<evidence type="ECO:0000256" key="7">
    <source>
        <dbReference type="ARBA" id="ARBA00051722"/>
    </source>
</evidence>
<organism evidence="13 14">
    <name type="scientific">Amphimedon queenslandica</name>
    <name type="common">Sponge</name>
    <dbReference type="NCBI Taxonomy" id="400682"/>
    <lineage>
        <taxon>Eukaryota</taxon>
        <taxon>Metazoa</taxon>
        <taxon>Porifera</taxon>
        <taxon>Demospongiae</taxon>
        <taxon>Heteroscleromorpha</taxon>
        <taxon>Haplosclerida</taxon>
        <taxon>Niphatidae</taxon>
        <taxon>Amphimedon</taxon>
    </lineage>
</organism>
<sequence length="694" mass="76843">MCVYLVPGPVGSVSSIMDTTWAVISWSVPSYIPSDYPIITYEIGYHILESGNCSMVDDDDIDIQRLQFYNSTIDDTFINITGLNDMSCYIFGVRAYTDNGYGEWTVIANETLELPPLPSPSLISTTQYFATSSVISSSVSTTRDTSTTSSLMQPSTTASTSPPAVAGDTGLSPVVLGGAGGGALVGILIVIVFILIVVFVLRRKKRSKDTLYISGGASVKKDVINDIPLLEQKTSLTSEPVSIVMVTNLKEGTKSKCEQYWPNGRAESEEFGPFSVTLVDEQVLPDFVIRSITVMIQDGSNDSHTLTQYHLTSWPDHGVPEYGTPLMILHRQSNKSWSPSKGPILVHCSAGVGRTGTFIAIDIALEQAKRERVVDIAGIVNRLRQQRMKMVQTLDQYVFLHDTVLEAIICGETEIPTENYMSTVQKLKETGIKAQFGLLHQVTPDPNDVHCNSAKAHATKNRSNKYLPPDKFIVALKEANGYINASYLNGYREKRAFIIAQSPMENTVRDFWKMILDYKVSAIVMLCGEEDCCFPYWLSGRKYDEYGLEVTNEINSNGYTERMFKVSSDKEAISRNVLQLQVADWPQDGVVREPRTVLQVIDDVIHRQQKIGGGPVVVHCSDTVSRSGVYCSVSIGLEQCKAEGVVDVFQVTKAVRRSKPGAVTTLEQYTSIYDVIDMYLQMNSMYGNFSINKQ</sequence>
<evidence type="ECO:0000313" key="14">
    <source>
        <dbReference type="Proteomes" id="UP000007879"/>
    </source>
</evidence>
<dbReference type="PRINTS" id="PR00700">
    <property type="entry name" value="PRTYPHPHTASE"/>
</dbReference>
<dbReference type="PROSITE" id="PS00383">
    <property type="entry name" value="TYR_PHOSPHATASE_1"/>
    <property type="match status" value="1"/>
</dbReference>
<protein>
    <recommendedName>
        <fullName evidence="2">protein-tyrosine-phosphatase</fullName>
        <ecNumber evidence="2">3.1.3.48</ecNumber>
    </recommendedName>
</protein>
<dbReference type="InterPro" id="IPR050348">
    <property type="entry name" value="Protein-Tyr_Phosphatase"/>
</dbReference>
<keyword evidence="9" id="KW-1133">Transmembrane helix</keyword>
<dbReference type="CDD" id="cd00047">
    <property type="entry name" value="PTPc"/>
    <property type="match status" value="2"/>
</dbReference>
<evidence type="ECO:0000259" key="10">
    <source>
        <dbReference type="PROSITE" id="PS50055"/>
    </source>
</evidence>
<dbReference type="GO" id="GO:0004725">
    <property type="term" value="F:protein tyrosine phosphatase activity"/>
    <property type="evidence" value="ECO:0007669"/>
    <property type="project" value="UniProtKB-EC"/>
</dbReference>
<keyword evidence="9" id="KW-0812">Transmembrane</keyword>
<dbReference type="SMART" id="SM00194">
    <property type="entry name" value="PTPc"/>
    <property type="match status" value="2"/>
</dbReference>
<proteinExistence type="predicted"/>
<dbReference type="InterPro" id="IPR036116">
    <property type="entry name" value="FN3_sf"/>
</dbReference>
<feature type="compositionally biased region" description="Low complexity" evidence="8">
    <location>
        <begin position="141"/>
        <end position="150"/>
    </location>
</feature>